<dbReference type="Pfam" id="PF18352">
    <property type="entry name" value="Gp138_N"/>
    <property type="match status" value="1"/>
</dbReference>
<protein>
    <recommendedName>
        <fullName evidence="1">Phage protein Gp138 N-terminal domain-containing protein</fullName>
    </recommendedName>
</protein>
<evidence type="ECO:0000313" key="2">
    <source>
        <dbReference type="EMBL" id="BAT26076.1"/>
    </source>
</evidence>
<dbReference type="InterPro" id="IPR041599">
    <property type="entry name" value="Gp138_N"/>
</dbReference>
<dbReference type="InterPro" id="IPR037026">
    <property type="entry name" value="Vgr_OB-fold_dom_sf"/>
</dbReference>
<dbReference type="Gene3D" id="2.40.50.230">
    <property type="entry name" value="Gp5 N-terminal domain"/>
    <property type="match status" value="1"/>
</dbReference>
<proteinExistence type="predicted"/>
<dbReference type="AlphaFoldDB" id="A0A0P0YX81"/>
<name>A0A0P0YX81_9HYPH</name>
<dbReference type="RefSeq" id="WP_060602847.1">
    <property type="nucleotide sequence ID" value="NZ_BBWQ01000009.1"/>
</dbReference>
<organism evidence="2">
    <name type="scientific">Aureimonas altamirensis</name>
    <dbReference type="NCBI Taxonomy" id="370622"/>
    <lineage>
        <taxon>Bacteria</taxon>
        <taxon>Pseudomonadati</taxon>
        <taxon>Pseudomonadota</taxon>
        <taxon>Alphaproteobacteria</taxon>
        <taxon>Hyphomicrobiales</taxon>
        <taxon>Aurantimonadaceae</taxon>
        <taxon>Aureimonas</taxon>
    </lineage>
</organism>
<evidence type="ECO:0000259" key="1">
    <source>
        <dbReference type="Pfam" id="PF18352"/>
    </source>
</evidence>
<feature type="domain" description="Phage protein Gp138 N-terminal" evidence="1">
    <location>
        <begin position="31"/>
        <end position="121"/>
    </location>
</feature>
<accession>A0A0P0YX81</accession>
<reference evidence="2" key="1">
    <citation type="journal article" date="2015" name="Proc. Natl. Acad. Sci. U.S.A.">
        <title>Bacterial clade with the ribosomal RNA operon on a small plasmid rather than the chromosome.</title>
        <authorList>
            <person name="Anda M."/>
            <person name="Ohtsubo Y."/>
            <person name="Okubo T."/>
            <person name="Sugawara M."/>
            <person name="Nagata Y."/>
            <person name="Tsuda M."/>
            <person name="Minamisawa K."/>
            <person name="Mitsui H."/>
        </authorList>
    </citation>
    <scope>NUCLEOTIDE SEQUENCE</scope>
    <source>
        <strain evidence="2">DSM 21988</strain>
    </source>
</reference>
<sequence>MTGYLGKKTNRAETVIGAMIQAERDDMWGEMPGRVVGFDAANQTISVQPLYKKRLNGVPTDLPILEEVPVRFPRAGGFVITSPIKVGDRVTLRPQMRSSEGYETDGDGYAASDSRSFNLSDYEAHLEGGESLSAPIPNFNAQNMEIRSADGQFAIEMSEDGKFRMRGAAGNWFQLLAQALRLIGSDELQIMYGSSAGTGHALANRAEILAIADAFDEMTI</sequence>
<dbReference type="EMBL" id="LC066371">
    <property type="protein sequence ID" value="BAT26076.1"/>
    <property type="molecule type" value="Genomic_DNA"/>
</dbReference>